<dbReference type="InterPro" id="IPR003663">
    <property type="entry name" value="Sugar/inositol_transpt"/>
</dbReference>
<comment type="caution">
    <text evidence="10">The sequence shown here is derived from an EMBL/GenBank/DDBJ whole genome shotgun (WGS) entry which is preliminary data.</text>
</comment>
<reference evidence="10" key="1">
    <citation type="submission" date="2023-07" db="EMBL/GenBank/DDBJ databases">
        <title>Black Yeasts Isolated from many extreme environments.</title>
        <authorList>
            <person name="Coleine C."/>
            <person name="Stajich J.E."/>
            <person name="Selbmann L."/>
        </authorList>
    </citation>
    <scope>NUCLEOTIDE SEQUENCE</scope>
    <source>
        <strain evidence="10">CCFEE 5485</strain>
    </source>
</reference>
<feature type="transmembrane region" description="Helical" evidence="8">
    <location>
        <begin position="148"/>
        <end position="167"/>
    </location>
</feature>
<keyword evidence="3 7" id="KW-0813">Transport</keyword>
<keyword evidence="5 8" id="KW-1133">Transmembrane helix</keyword>
<feature type="domain" description="Major facilitator superfamily (MFS) profile" evidence="9">
    <location>
        <begin position="14"/>
        <end position="466"/>
    </location>
</feature>
<protein>
    <recommendedName>
        <fullName evidence="9">Major facilitator superfamily (MFS) profile domain-containing protein</fullName>
    </recommendedName>
</protein>
<keyword evidence="4 8" id="KW-0812">Transmembrane</keyword>
<dbReference type="Pfam" id="PF00083">
    <property type="entry name" value="Sugar_tr"/>
    <property type="match status" value="1"/>
</dbReference>
<dbReference type="NCBIfam" id="TIGR00879">
    <property type="entry name" value="SP"/>
    <property type="match status" value="1"/>
</dbReference>
<evidence type="ECO:0000256" key="4">
    <source>
        <dbReference type="ARBA" id="ARBA00022692"/>
    </source>
</evidence>
<dbReference type="InterPro" id="IPR036259">
    <property type="entry name" value="MFS_trans_sf"/>
</dbReference>
<evidence type="ECO:0000256" key="3">
    <source>
        <dbReference type="ARBA" id="ARBA00022448"/>
    </source>
</evidence>
<dbReference type="FunFam" id="1.20.1250.20:FF:000090">
    <property type="entry name" value="MFS sugar transporter, putative"/>
    <property type="match status" value="1"/>
</dbReference>
<evidence type="ECO:0000256" key="6">
    <source>
        <dbReference type="ARBA" id="ARBA00023136"/>
    </source>
</evidence>
<keyword evidence="6 8" id="KW-0472">Membrane</keyword>
<feature type="transmembrane region" description="Helical" evidence="8">
    <location>
        <begin position="63"/>
        <end position="82"/>
    </location>
</feature>
<name>A0AAE0TNA5_9PEZI</name>
<gene>
    <name evidence="10" type="ORF">LTR78_010240</name>
</gene>
<dbReference type="SUPFAM" id="SSF103473">
    <property type="entry name" value="MFS general substrate transporter"/>
    <property type="match status" value="1"/>
</dbReference>
<evidence type="ECO:0000259" key="9">
    <source>
        <dbReference type="PROSITE" id="PS50850"/>
    </source>
</evidence>
<evidence type="ECO:0000256" key="2">
    <source>
        <dbReference type="ARBA" id="ARBA00010992"/>
    </source>
</evidence>
<feature type="transmembrane region" description="Helical" evidence="8">
    <location>
        <begin position="7"/>
        <end position="24"/>
    </location>
</feature>
<dbReference type="InterPro" id="IPR020846">
    <property type="entry name" value="MFS_dom"/>
</dbReference>
<dbReference type="Proteomes" id="UP001274830">
    <property type="component" value="Unassembled WGS sequence"/>
</dbReference>
<organism evidence="10 11">
    <name type="scientific">Recurvomyces mirabilis</name>
    <dbReference type="NCBI Taxonomy" id="574656"/>
    <lineage>
        <taxon>Eukaryota</taxon>
        <taxon>Fungi</taxon>
        <taxon>Dikarya</taxon>
        <taxon>Ascomycota</taxon>
        <taxon>Pezizomycotina</taxon>
        <taxon>Dothideomycetes</taxon>
        <taxon>Dothideomycetidae</taxon>
        <taxon>Mycosphaerellales</taxon>
        <taxon>Teratosphaeriaceae</taxon>
        <taxon>Recurvomyces</taxon>
    </lineage>
</organism>
<dbReference type="PANTHER" id="PTHR48022">
    <property type="entry name" value="PLASTIDIC GLUCOSE TRANSPORTER 4"/>
    <property type="match status" value="1"/>
</dbReference>
<evidence type="ECO:0000256" key="8">
    <source>
        <dbReference type="SAM" id="Phobius"/>
    </source>
</evidence>
<feature type="transmembrane region" description="Helical" evidence="8">
    <location>
        <begin position="319"/>
        <end position="336"/>
    </location>
</feature>
<dbReference type="PROSITE" id="PS50850">
    <property type="entry name" value="MFS"/>
    <property type="match status" value="1"/>
</dbReference>
<feature type="transmembrane region" description="Helical" evidence="8">
    <location>
        <begin position="374"/>
        <end position="394"/>
    </location>
</feature>
<dbReference type="InterPro" id="IPR005828">
    <property type="entry name" value="MFS_sugar_transport-like"/>
</dbReference>
<comment type="subcellular location">
    <subcellularLocation>
        <location evidence="1">Membrane</location>
        <topology evidence="1">Multi-pass membrane protein</topology>
    </subcellularLocation>
</comment>
<proteinExistence type="inferred from homology"/>
<dbReference type="PRINTS" id="PR00171">
    <property type="entry name" value="SUGRTRNSPORT"/>
</dbReference>
<feature type="transmembrane region" description="Helical" evidence="8">
    <location>
        <begin position="112"/>
        <end position="136"/>
    </location>
</feature>
<evidence type="ECO:0000256" key="5">
    <source>
        <dbReference type="ARBA" id="ARBA00022989"/>
    </source>
</evidence>
<dbReference type="InterPro" id="IPR050360">
    <property type="entry name" value="MFS_Sugar_Transporters"/>
</dbReference>
<dbReference type="PANTHER" id="PTHR48022:SF78">
    <property type="entry name" value="MONOSACCHARIDE TRANSPORTER, PUTATIVE (AFU_ORTHOLOGUE AFUA_2G02110)-RELATED"/>
    <property type="match status" value="1"/>
</dbReference>
<dbReference type="AlphaFoldDB" id="A0AAE0TNA5"/>
<evidence type="ECO:0000313" key="11">
    <source>
        <dbReference type="Proteomes" id="UP001274830"/>
    </source>
</evidence>
<dbReference type="EMBL" id="JAUTXT010000069">
    <property type="protein sequence ID" value="KAK3669859.1"/>
    <property type="molecule type" value="Genomic_DNA"/>
</dbReference>
<feature type="transmembrane region" description="Helical" evidence="8">
    <location>
        <begin position="444"/>
        <end position="462"/>
    </location>
</feature>
<evidence type="ECO:0000256" key="7">
    <source>
        <dbReference type="RuleBase" id="RU003346"/>
    </source>
</evidence>
<dbReference type="PROSITE" id="PS00216">
    <property type="entry name" value="SUGAR_TRANSPORT_1"/>
    <property type="match status" value="1"/>
</dbReference>
<evidence type="ECO:0000256" key="1">
    <source>
        <dbReference type="ARBA" id="ARBA00004141"/>
    </source>
</evidence>
<dbReference type="InterPro" id="IPR005829">
    <property type="entry name" value="Sugar_transporter_CS"/>
</dbReference>
<dbReference type="Gene3D" id="1.20.1250.20">
    <property type="entry name" value="MFS general substrate transporter like domains"/>
    <property type="match status" value="1"/>
</dbReference>
<evidence type="ECO:0000313" key="10">
    <source>
        <dbReference type="EMBL" id="KAK3669859.1"/>
    </source>
</evidence>
<accession>A0AAE0TNA5</accession>
<sequence>MPFYGYGRTAVAAVCLVGGLGIFFEGYDQGVMSGVNISPSYIDLMNLGDGATGTVTKTQKEGGIVAIYYLGTLVGALAGGALSDRIGRNYAVIIAGFWGLLGQSLQAAAQNVNMMLCARILAGIGTGGIAAVIPVWGSELVGHDARGAVMAFEMTVNFAGISASYWLEYLLAFVNGGNTQVRWRFPLAFQMIFLVALMIMMLVMPESPRYDIGNGKRSRGRQTLANFRARGDLDDEMVVAEYEEIIAAVELESKYEAFSFWNMVTGHKSGDLHLGRRTLLATWLQVMQAWTGVTSVVVYAPTLFKVAGFGDHKSQLLTGFQNLVTMICCVLAIFTIDRFGRRPALIVGGFGQSLCFFLLGALSKVAADRNSASFGAAAGSFIFIYDFVFATTWLSVPWVYPTEIFPLVIRAKGNAFGIVGWSIGCGTVSLAAPSMFGALGPNAFYIHAVFNLLAVAIVYCFYPETACRTLEEIDLLFASETPFVWETEKRFKELKAQHVGLVRGEGFRKYGVDEEAKARVDGIEEVSKMEK</sequence>
<dbReference type="GO" id="GO:0016020">
    <property type="term" value="C:membrane"/>
    <property type="evidence" value="ECO:0007669"/>
    <property type="project" value="UniProtKB-SubCell"/>
</dbReference>
<feature type="transmembrane region" description="Helical" evidence="8">
    <location>
        <begin position="89"/>
        <end position="106"/>
    </location>
</feature>
<feature type="transmembrane region" description="Helical" evidence="8">
    <location>
        <begin position="343"/>
        <end position="362"/>
    </location>
</feature>
<dbReference type="GO" id="GO:0005351">
    <property type="term" value="F:carbohydrate:proton symporter activity"/>
    <property type="evidence" value="ECO:0007669"/>
    <property type="project" value="TreeGrafter"/>
</dbReference>
<keyword evidence="11" id="KW-1185">Reference proteome</keyword>
<feature type="transmembrane region" description="Helical" evidence="8">
    <location>
        <begin position="187"/>
        <end position="204"/>
    </location>
</feature>
<comment type="similarity">
    <text evidence="2 7">Belongs to the major facilitator superfamily. Sugar transporter (TC 2.A.1.1) family.</text>
</comment>
<feature type="transmembrane region" description="Helical" evidence="8">
    <location>
        <begin position="278"/>
        <end position="299"/>
    </location>
</feature>